<sequence>MSLQGLMSGADCAIDSNPLSQVLKHTDGDHSLQQDRLAGPSSSRLHHLPSTSMQAAAEHDMAMARHFFESQQQNTPGPSFSAHPELIAHQVRLMEAARSAPHTPGFSNAWADVQRAGQAPTQSSGMAKAWAGDAFLSCSVLGDSLNSLVAAQQQQQPSYTFAGPSTTWGTYGSMGAFPQTYGQGFNASISALQEQGKGKERLKESDFEEAFAQITSSLHPVQKDSSVADTAARLAELEKDMGAVQIEDPQATTDTAGQSSSFKEVWEQLRNSDLPPPSEDMAKWEAEFNQLMNSQREESEFDYGGAMQEAWAANADDMTDTFGDSMKFDHEGIPLLEPYTFDPNNKYLDPSSSTRSPLAEAKSLLEHNGSLSEAALLLEAAIQKGELGEGGYEAWILLGECRNMDEREEAGMKALTEGVRLAEAAGAAGAGMLSLAISYTNESFDRGSYSMLHRWLRARFPEVPVSQETVESLSQTQWHSHTLVTEAFLAVARAQHAQGIMDPDVQIALGVLSYTNGNYDRAKDCFEAALSARPKDYLLWNRLGSSLSNGNKPEESLGAYREALALRPTYTRAIYNVGVACLNIGASKEAAEHFLSALSMQESTGGEKSEQLWLTLSRALIAMDRKDLADLSKSRPSLETFRANGFEF</sequence>
<proteinExistence type="predicted"/>
<name>A0ACB8S5W0_9AGAM</name>
<dbReference type="EMBL" id="MU275849">
    <property type="protein sequence ID" value="KAI0051853.1"/>
    <property type="molecule type" value="Genomic_DNA"/>
</dbReference>
<evidence type="ECO:0000313" key="1">
    <source>
        <dbReference type="EMBL" id="KAI0051853.1"/>
    </source>
</evidence>
<organism evidence="1 2">
    <name type="scientific">Auriscalpium vulgare</name>
    <dbReference type="NCBI Taxonomy" id="40419"/>
    <lineage>
        <taxon>Eukaryota</taxon>
        <taxon>Fungi</taxon>
        <taxon>Dikarya</taxon>
        <taxon>Basidiomycota</taxon>
        <taxon>Agaricomycotina</taxon>
        <taxon>Agaricomycetes</taxon>
        <taxon>Russulales</taxon>
        <taxon>Auriscalpiaceae</taxon>
        <taxon>Auriscalpium</taxon>
    </lineage>
</organism>
<protein>
    <submittedName>
        <fullName evidence="1">TPR-like protein</fullName>
    </submittedName>
</protein>
<comment type="caution">
    <text evidence="1">The sequence shown here is derived from an EMBL/GenBank/DDBJ whole genome shotgun (WGS) entry which is preliminary data.</text>
</comment>
<accession>A0ACB8S5W0</accession>
<reference evidence="1" key="2">
    <citation type="journal article" date="2022" name="New Phytol.">
        <title>Evolutionary transition to the ectomycorrhizal habit in the genomes of a hyperdiverse lineage of mushroom-forming fungi.</title>
        <authorList>
            <person name="Looney B."/>
            <person name="Miyauchi S."/>
            <person name="Morin E."/>
            <person name="Drula E."/>
            <person name="Courty P.E."/>
            <person name="Kohler A."/>
            <person name="Kuo A."/>
            <person name="LaButti K."/>
            <person name="Pangilinan J."/>
            <person name="Lipzen A."/>
            <person name="Riley R."/>
            <person name="Andreopoulos W."/>
            <person name="He G."/>
            <person name="Johnson J."/>
            <person name="Nolan M."/>
            <person name="Tritt A."/>
            <person name="Barry K.W."/>
            <person name="Grigoriev I.V."/>
            <person name="Nagy L.G."/>
            <person name="Hibbett D."/>
            <person name="Henrissat B."/>
            <person name="Matheny P.B."/>
            <person name="Labbe J."/>
            <person name="Martin F.M."/>
        </authorList>
    </citation>
    <scope>NUCLEOTIDE SEQUENCE</scope>
    <source>
        <strain evidence="1">FP105234-sp</strain>
    </source>
</reference>
<keyword evidence="2" id="KW-1185">Reference proteome</keyword>
<reference evidence="1" key="1">
    <citation type="submission" date="2021-02" db="EMBL/GenBank/DDBJ databases">
        <authorList>
            <consortium name="DOE Joint Genome Institute"/>
            <person name="Ahrendt S."/>
            <person name="Looney B.P."/>
            <person name="Miyauchi S."/>
            <person name="Morin E."/>
            <person name="Drula E."/>
            <person name="Courty P.E."/>
            <person name="Chicoki N."/>
            <person name="Fauchery L."/>
            <person name="Kohler A."/>
            <person name="Kuo A."/>
            <person name="Labutti K."/>
            <person name="Pangilinan J."/>
            <person name="Lipzen A."/>
            <person name="Riley R."/>
            <person name="Andreopoulos W."/>
            <person name="He G."/>
            <person name="Johnson J."/>
            <person name="Barry K.W."/>
            <person name="Grigoriev I.V."/>
            <person name="Nagy L."/>
            <person name="Hibbett D."/>
            <person name="Henrissat B."/>
            <person name="Matheny P.B."/>
            <person name="Labbe J."/>
            <person name="Martin F."/>
        </authorList>
    </citation>
    <scope>NUCLEOTIDE SEQUENCE</scope>
    <source>
        <strain evidence="1">FP105234-sp</strain>
    </source>
</reference>
<dbReference type="Proteomes" id="UP000814033">
    <property type="component" value="Unassembled WGS sequence"/>
</dbReference>
<gene>
    <name evidence="1" type="ORF">FA95DRAFT_1484451</name>
</gene>
<evidence type="ECO:0000313" key="2">
    <source>
        <dbReference type="Proteomes" id="UP000814033"/>
    </source>
</evidence>